<evidence type="ECO:0000313" key="3">
    <source>
        <dbReference type="Proteomes" id="UP000184997"/>
    </source>
</evidence>
<dbReference type="AlphaFoldDB" id="A0A1M4KZZ6"/>
<accession>A0A1M4KZZ6</accession>
<dbReference type="Pfam" id="PF16930">
    <property type="entry name" value="Porin_5"/>
    <property type="match status" value="1"/>
</dbReference>
<keyword evidence="1" id="KW-0732">Signal</keyword>
<evidence type="ECO:0000256" key="1">
    <source>
        <dbReference type="SAM" id="SignalP"/>
    </source>
</evidence>
<name>A0A1M4KZZ6_9XANT</name>
<gene>
    <name evidence="2" type="ORF">XTGNCPPB3709_0350</name>
</gene>
<proteinExistence type="predicted"/>
<dbReference type="InterPro" id="IPR032638">
    <property type="entry name" value="Porin_5"/>
</dbReference>
<feature type="chain" id="PRO_5010282486" description="Porin" evidence="1">
    <location>
        <begin position="30"/>
        <end position="567"/>
    </location>
</feature>
<feature type="signal peptide" evidence="1">
    <location>
        <begin position="1"/>
        <end position="29"/>
    </location>
</feature>
<reference evidence="3" key="1">
    <citation type="submission" date="2016-07" db="EMBL/GenBank/DDBJ databases">
        <authorList>
            <person name="Florea S."/>
            <person name="Webb J.S."/>
            <person name="Jaromczyk J."/>
            <person name="Schardl C.L."/>
        </authorList>
    </citation>
    <scope>NUCLEOTIDE SEQUENCE [LARGE SCALE GENOMIC DNA]</scope>
</reference>
<sequence>MTIPSPLHRPSRLRLALLALLLAPAAAMAQSAAPAIDPAQINPQVTLRLIDLLVAKGVMTRAQADDLIREASATAAPAPALAGAAAYKTQPGAVVVPYVPEPVRQQIKDELRAEVTAQAKSEGWAAPGALPEWTQRVRVYGDLRVRGEGVFNADDNYAAFPNFGAINAGSGFDTVGSNNAPFLNTTQNRSRMRVRARLGVSAQIADWVQADLRLATGSDRSPVSTNQTLGGNGNLSKYSLWLDRAALQLTPLDGLALSFGRFANPFWSSELVFDNDLNFDGVAARYDLADTDAEFAPWISAGLFPVYNTEFDFGSTSTSKTRSRDKWMYGAQLGMQWRFADAMALRVGLGYFQYDQFEGKRSSPCLAPTSADSCDTDGSRPQFQQFGNTLVALRDIVADPANPNGPQLQYYGYASKFGVADLHAQLQLDQFAPVAVLVEADVVKNTRYNAARVRSLGPVNNLGDQGVFDGGDMGYYLNFTVGQPKPVKPGDWNVSIGYKYLESDAVPDGFTDSDFHLGGTNARGLIVGGNYALARNTWVGLRWLSANEISGTPFAVDLLQLDLGTEF</sequence>
<dbReference type="RefSeq" id="WP_009595171.1">
    <property type="nucleotide sequence ID" value="NZ_CP076252.1"/>
</dbReference>
<dbReference type="EMBL" id="FLUK01000041">
    <property type="protein sequence ID" value="SBV86452.1"/>
    <property type="molecule type" value="Genomic_DNA"/>
</dbReference>
<dbReference type="SUPFAM" id="SSF56935">
    <property type="entry name" value="Porins"/>
    <property type="match status" value="1"/>
</dbReference>
<dbReference type="Proteomes" id="UP000184997">
    <property type="component" value="Unassembled WGS sequence"/>
</dbReference>
<evidence type="ECO:0000313" key="2">
    <source>
        <dbReference type="EMBL" id="SBV86452.1"/>
    </source>
</evidence>
<organism evidence="2 3">
    <name type="scientific">Xanthomonas graminis pv. graminis</name>
    <dbReference type="NCBI Taxonomy" id="134874"/>
    <lineage>
        <taxon>Bacteria</taxon>
        <taxon>Pseudomonadati</taxon>
        <taxon>Pseudomonadota</taxon>
        <taxon>Gammaproteobacteria</taxon>
        <taxon>Lysobacterales</taxon>
        <taxon>Lysobacteraceae</taxon>
        <taxon>Xanthomonas</taxon>
        <taxon>Xanthomonas translucens group</taxon>
        <taxon>Xanthomonas graminis</taxon>
    </lineage>
</organism>
<dbReference type="Gene3D" id="2.40.160.20">
    <property type="match status" value="1"/>
</dbReference>
<protein>
    <recommendedName>
        <fullName evidence="4">Porin</fullName>
    </recommendedName>
</protein>
<evidence type="ECO:0008006" key="4">
    <source>
        <dbReference type="Google" id="ProtNLM"/>
    </source>
</evidence>